<protein>
    <submittedName>
        <fullName evidence="2">Uncharacterized protein</fullName>
    </submittedName>
</protein>
<evidence type="ECO:0000313" key="2">
    <source>
        <dbReference type="EMBL" id="GIY03238.1"/>
    </source>
</evidence>
<organism evidence="2 3">
    <name type="scientific">Caerostris extrusa</name>
    <name type="common">Bark spider</name>
    <name type="synonym">Caerostris bankana</name>
    <dbReference type="NCBI Taxonomy" id="172846"/>
    <lineage>
        <taxon>Eukaryota</taxon>
        <taxon>Metazoa</taxon>
        <taxon>Ecdysozoa</taxon>
        <taxon>Arthropoda</taxon>
        <taxon>Chelicerata</taxon>
        <taxon>Arachnida</taxon>
        <taxon>Araneae</taxon>
        <taxon>Araneomorphae</taxon>
        <taxon>Entelegynae</taxon>
        <taxon>Araneoidea</taxon>
        <taxon>Araneidae</taxon>
        <taxon>Caerostris</taxon>
    </lineage>
</organism>
<dbReference type="Proteomes" id="UP001054945">
    <property type="component" value="Unassembled WGS sequence"/>
</dbReference>
<reference evidence="2 3" key="1">
    <citation type="submission" date="2021-06" db="EMBL/GenBank/DDBJ databases">
        <title>Caerostris extrusa draft genome.</title>
        <authorList>
            <person name="Kono N."/>
            <person name="Arakawa K."/>
        </authorList>
    </citation>
    <scope>NUCLEOTIDE SEQUENCE [LARGE SCALE GENOMIC DNA]</scope>
</reference>
<comment type="caution">
    <text evidence="2">The sequence shown here is derived from an EMBL/GenBank/DDBJ whole genome shotgun (WGS) entry which is preliminary data.</text>
</comment>
<keyword evidence="3" id="KW-1185">Reference proteome</keyword>
<name>A0AAV4Q0Q6_CAEEX</name>
<sequence length="70" mass="7691">MKMNGDIRTKRRMAKLQSRDSTAMKARNSTAGAAGFKQQGREKNAVSNRSLRQARARKAGVLAEICNLSP</sequence>
<gene>
    <name evidence="2" type="ORF">CEXT_463791</name>
</gene>
<evidence type="ECO:0000256" key="1">
    <source>
        <dbReference type="SAM" id="MobiDB-lite"/>
    </source>
</evidence>
<accession>A0AAV4Q0Q6</accession>
<feature type="region of interest" description="Disordered" evidence="1">
    <location>
        <begin position="1"/>
        <end position="56"/>
    </location>
</feature>
<dbReference type="AlphaFoldDB" id="A0AAV4Q0Q6"/>
<dbReference type="EMBL" id="BPLR01005558">
    <property type="protein sequence ID" value="GIY03238.1"/>
    <property type="molecule type" value="Genomic_DNA"/>
</dbReference>
<proteinExistence type="predicted"/>
<evidence type="ECO:0000313" key="3">
    <source>
        <dbReference type="Proteomes" id="UP001054945"/>
    </source>
</evidence>